<evidence type="ECO:0000313" key="4">
    <source>
        <dbReference type="Proteomes" id="UP000504603"/>
    </source>
</evidence>
<feature type="domain" description="Retrotransposon Copia-like N-terminal" evidence="3">
    <location>
        <begin position="31"/>
        <end position="77"/>
    </location>
</feature>
<dbReference type="GeneID" id="111020399"/>
<feature type="domain" description="GAG-pre-integrase" evidence="2">
    <location>
        <begin position="322"/>
        <end position="387"/>
    </location>
</feature>
<evidence type="ECO:0000259" key="1">
    <source>
        <dbReference type="Pfam" id="PF03732"/>
    </source>
</evidence>
<dbReference type="AlphaFoldDB" id="A0A6J1DIP8"/>
<sequence>MADDFINLTASTSTIIALIAIEQYTNPYFLHHSDNTSLVLVSDPLTNENYTSWSRSMLIALTVKNKVGFVDGSIVRPTGDLLHSWIICNNVVISWILNSLSKEISASILFSDSAREIWLDLKERFEKQNRPRIFQLRRDLSNLVQDQLSVSAYFTLLKTLWTELNSYSPSCTFGRCSCGGVKEIIAFQQQEHVMCFLMGLNESFSQLRVQLLLMEPEPTINRVFSLVSQEAQQRAILTSTSPQTLPTALMARSSSSSGFSKSVSNSSSYSRQAFLHTLRYNLLYVSALTADSSVSVLFADNCCILQDKSSSKMIGKAESWHGLYLLSVELYAALTIVVCNSAYHTWHNRLGHPSPKHLFALKNVLHIDSVSKHDSDFPCEIFPLAKQKRLRFESHNNISVYSFDLIHCDVWGPFSSLSHASCNATDLFSDIVLPRAAAYSGISVYEPTVSNSIGMTDPLMPPSFDVDSIGSPIVVGSDSSGVNILHTDGVVDVVDTPFVAHDGATSDFVHDVSSDNVDTLISVRASVVAPRRSSRPTRKPSYLQDYHCGLIKSNVSPVSSVQYLLHKHLVYDWLCSNYRGFVLNVSATYEPQFYHQAVSFSHWRDAMRDELQAMESNYTWSVVPLTSGQHSIGCKWVYKIKYKSDGTIDRYKARLVAKGYT</sequence>
<gene>
    <name evidence="5" type="primary">LOC111020399</name>
</gene>
<proteinExistence type="predicted"/>
<evidence type="ECO:0000313" key="5">
    <source>
        <dbReference type="RefSeq" id="XP_022152756.1"/>
    </source>
</evidence>
<dbReference type="InterPro" id="IPR005162">
    <property type="entry name" value="Retrotrans_gag_dom"/>
</dbReference>
<dbReference type="PANTHER" id="PTHR37610:SF97">
    <property type="entry name" value="RETROTRANSPOSON GAG DOMAIN-CONTAINING PROTEIN"/>
    <property type="match status" value="1"/>
</dbReference>
<name>A0A6J1DIP8_MOMCH</name>
<dbReference type="Pfam" id="PF13976">
    <property type="entry name" value="gag_pre-integrs"/>
    <property type="match status" value="1"/>
</dbReference>
<protein>
    <submittedName>
        <fullName evidence="5">Uncharacterized protein LOC111020399</fullName>
    </submittedName>
</protein>
<dbReference type="KEGG" id="mcha:111020399"/>
<organism evidence="4 5">
    <name type="scientific">Momordica charantia</name>
    <name type="common">Bitter gourd</name>
    <name type="synonym">Balsam pear</name>
    <dbReference type="NCBI Taxonomy" id="3673"/>
    <lineage>
        <taxon>Eukaryota</taxon>
        <taxon>Viridiplantae</taxon>
        <taxon>Streptophyta</taxon>
        <taxon>Embryophyta</taxon>
        <taxon>Tracheophyta</taxon>
        <taxon>Spermatophyta</taxon>
        <taxon>Magnoliopsida</taxon>
        <taxon>eudicotyledons</taxon>
        <taxon>Gunneridae</taxon>
        <taxon>Pentapetalae</taxon>
        <taxon>rosids</taxon>
        <taxon>fabids</taxon>
        <taxon>Cucurbitales</taxon>
        <taxon>Cucurbitaceae</taxon>
        <taxon>Momordiceae</taxon>
        <taxon>Momordica</taxon>
    </lineage>
</organism>
<accession>A0A6J1DIP8</accession>
<evidence type="ECO:0000259" key="3">
    <source>
        <dbReference type="Pfam" id="PF14244"/>
    </source>
</evidence>
<dbReference type="InterPro" id="IPR029472">
    <property type="entry name" value="Copia-like_N"/>
</dbReference>
<dbReference type="PANTHER" id="PTHR37610">
    <property type="entry name" value="CCHC-TYPE DOMAIN-CONTAINING PROTEIN"/>
    <property type="match status" value="1"/>
</dbReference>
<dbReference type="Proteomes" id="UP000504603">
    <property type="component" value="Unplaced"/>
</dbReference>
<keyword evidence="4" id="KW-1185">Reference proteome</keyword>
<reference evidence="5" key="1">
    <citation type="submission" date="2025-08" db="UniProtKB">
        <authorList>
            <consortium name="RefSeq"/>
        </authorList>
    </citation>
    <scope>IDENTIFICATION</scope>
    <source>
        <strain evidence="5">OHB3-1</strain>
    </source>
</reference>
<dbReference type="Pfam" id="PF03732">
    <property type="entry name" value="Retrotrans_gag"/>
    <property type="match status" value="1"/>
</dbReference>
<dbReference type="Pfam" id="PF14244">
    <property type="entry name" value="Retrotran_gag_3"/>
    <property type="match status" value="1"/>
</dbReference>
<feature type="domain" description="Retrotransposon gag" evidence="1">
    <location>
        <begin position="95"/>
        <end position="201"/>
    </location>
</feature>
<dbReference type="InterPro" id="IPR025724">
    <property type="entry name" value="GAG-pre-integrase_dom"/>
</dbReference>
<evidence type="ECO:0000259" key="2">
    <source>
        <dbReference type="Pfam" id="PF13976"/>
    </source>
</evidence>
<dbReference type="RefSeq" id="XP_022152756.1">
    <property type="nucleotide sequence ID" value="XM_022297064.1"/>
</dbReference>
<dbReference type="OrthoDB" id="913744at2759"/>